<dbReference type="GO" id="GO:0042450">
    <property type="term" value="P:L-arginine biosynthetic process via ornithine"/>
    <property type="evidence" value="ECO:0007669"/>
    <property type="project" value="UniProtKB-UniRule"/>
</dbReference>
<dbReference type="PRINTS" id="PR00100">
    <property type="entry name" value="AOTCASE"/>
</dbReference>
<dbReference type="NCBIfam" id="NF001986">
    <property type="entry name" value="PRK00779.1"/>
    <property type="match status" value="1"/>
</dbReference>
<dbReference type="Gene3D" id="3.40.50.1370">
    <property type="entry name" value="Aspartate/ornithine carbamoyltransferase"/>
    <property type="match status" value="2"/>
</dbReference>
<dbReference type="PROSITE" id="PS00097">
    <property type="entry name" value="CARBAMOYLTRANSFERASE"/>
    <property type="match status" value="1"/>
</dbReference>
<evidence type="ECO:0000256" key="2">
    <source>
        <dbReference type="NCBIfam" id="TIGR00658"/>
    </source>
</evidence>
<dbReference type="AlphaFoldDB" id="A0A4R1S6U3"/>
<dbReference type="InterPro" id="IPR002292">
    <property type="entry name" value="Orn/put_carbamltrans"/>
</dbReference>
<dbReference type="InterPro" id="IPR006130">
    <property type="entry name" value="Asp/Orn_carbamoylTrfase"/>
</dbReference>
<evidence type="ECO:0000313" key="6">
    <source>
        <dbReference type="EMBL" id="TCL74172.1"/>
    </source>
</evidence>
<dbReference type="Proteomes" id="UP000295008">
    <property type="component" value="Unassembled WGS sequence"/>
</dbReference>
<dbReference type="Pfam" id="PF00185">
    <property type="entry name" value="OTCace"/>
    <property type="match status" value="1"/>
</dbReference>
<evidence type="ECO:0000259" key="5">
    <source>
        <dbReference type="Pfam" id="PF02729"/>
    </source>
</evidence>
<reference evidence="6 7" key="1">
    <citation type="submission" date="2019-03" db="EMBL/GenBank/DDBJ databases">
        <title>Genomic Encyclopedia of Type Strains, Phase IV (KMG-IV): sequencing the most valuable type-strain genomes for metagenomic binning, comparative biology and taxonomic classification.</title>
        <authorList>
            <person name="Goeker M."/>
        </authorList>
    </citation>
    <scope>NUCLEOTIDE SEQUENCE [LARGE SCALE GENOMIC DNA]</scope>
    <source>
        <strain evidence="6 7">LX-B</strain>
    </source>
</reference>
<dbReference type="GO" id="GO:0019240">
    <property type="term" value="P:citrulline biosynthetic process"/>
    <property type="evidence" value="ECO:0007669"/>
    <property type="project" value="TreeGrafter"/>
</dbReference>
<comment type="similarity">
    <text evidence="3">Belongs to the aspartate/ornithine carbamoyltransferase superfamily.</text>
</comment>
<dbReference type="PANTHER" id="PTHR45753">
    <property type="entry name" value="ORNITHINE CARBAMOYLTRANSFERASE, MITOCHONDRIAL"/>
    <property type="match status" value="1"/>
</dbReference>
<dbReference type="NCBIfam" id="TIGR00658">
    <property type="entry name" value="orni_carb_tr"/>
    <property type="match status" value="1"/>
</dbReference>
<keyword evidence="7" id="KW-1185">Reference proteome</keyword>
<evidence type="ECO:0000259" key="4">
    <source>
        <dbReference type="Pfam" id="PF00185"/>
    </source>
</evidence>
<dbReference type="GO" id="GO:0004585">
    <property type="term" value="F:ornithine carbamoyltransferase activity"/>
    <property type="evidence" value="ECO:0007669"/>
    <property type="project" value="UniProtKB-UniRule"/>
</dbReference>
<evidence type="ECO:0000313" key="7">
    <source>
        <dbReference type="Proteomes" id="UP000295008"/>
    </source>
</evidence>
<dbReference type="GO" id="GO:0016597">
    <property type="term" value="F:amino acid binding"/>
    <property type="evidence" value="ECO:0007669"/>
    <property type="project" value="InterPro"/>
</dbReference>
<dbReference type="InterPro" id="IPR006131">
    <property type="entry name" value="Asp_carbamoyltransf_Asp/Orn-bd"/>
</dbReference>
<feature type="domain" description="Aspartate/ornithine carbamoyltransferase Asp/Orn-binding" evidence="4">
    <location>
        <begin position="178"/>
        <end position="332"/>
    </location>
</feature>
<dbReference type="PANTHER" id="PTHR45753:SF3">
    <property type="entry name" value="ORNITHINE TRANSCARBAMYLASE, MITOCHONDRIAL"/>
    <property type="match status" value="1"/>
</dbReference>
<evidence type="ECO:0000256" key="3">
    <source>
        <dbReference type="RuleBase" id="RU003634"/>
    </source>
</evidence>
<dbReference type="EC" id="2.1.3.3" evidence="2"/>
<feature type="domain" description="Aspartate/ornithine carbamoyltransferase carbamoyl-P binding" evidence="5">
    <location>
        <begin position="35"/>
        <end position="172"/>
    </location>
</feature>
<dbReference type="EMBL" id="SLUN01000004">
    <property type="protein sequence ID" value="TCL74172.1"/>
    <property type="molecule type" value="Genomic_DNA"/>
</dbReference>
<dbReference type="PRINTS" id="PR00102">
    <property type="entry name" value="OTCASE"/>
</dbReference>
<dbReference type="InterPro" id="IPR036901">
    <property type="entry name" value="Asp/Orn_carbamoylTrfase_sf"/>
</dbReference>
<comment type="caution">
    <text evidence="6">The sequence shown here is derived from an EMBL/GenBank/DDBJ whole genome shotgun (WGS) entry which is preliminary data.</text>
</comment>
<protein>
    <recommendedName>
        <fullName evidence="2">Ornithine carbamoyltransferase</fullName>
        <ecNumber evidence="2">2.1.3.3</ecNumber>
    </recommendedName>
</protein>
<sequence length="338" mass="38012">MLTAGLEGSGRFRRAAGGPVVAGASIKGAMQVTVKHMSNFKNWTGPELKELLDLALRVKRNQPQYWKALDHLTLGMIFQKTSTRTRVSFEVAMTQLGGHAIYMDWRSTNLVLAEMKDEIRYLSRNVDAIMARVLTFEQVQEMANYSRVPVINGCDNKFHPTQALADFLTVLEHRGTLEGINLVYVGIHNNVANSLIEGGTKLGMKITMVTPEINEASLDQEILDEAAATGLYERTLDLPAAVAKADVVYTDTWVDMEFFMDPKFEAEKQRRIEKMLPYQLNEELLKESKALIMHDMPIHPDYEITRGVIEHPNAVIFDQAENRLHAEKAVLLKVLGKA</sequence>
<gene>
    <name evidence="6" type="ORF">EDC14_1004108</name>
</gene>
<keyword evidence="1 3" id="KW-0808">Transferase</keyword>
<organism evidence="6 7">
    <name type="scientific">Hydrogenispora ethanolica</name>
    <dbReference type="NCBI Taxonomy" id="1082276"/>
    <lineage>
        <taxon>Bacteria</taxon>
        <taxon>Bacillati</taxon>
        <taxon>Bacillota</taxon>
        <taxon>Hydrogenispora</taxon>
    </lineage>
</organism>
<evidence type="ECO:0000256" key="1">
    <source>
        <dbReference type="ARBA" id="ARBA00022679"/>
    </source>
</evidence>
<name>A0A4R1S6U3_HYDET</name>
<dbReference type="InterPro" id="IPR006132">
    <property type="entry name" value="Asp/Orn_carbamoyltranf_P-bd"/>
</dbReference>
<dbReference type="SUPFAM" id="SSF53671">
    <property type="entry name" value="Aspartate/ornithine carbamoyltransferase"/>
    <property type="match status" value="1"/>
</dbReference>
<dbReference type="Pfam" id="PF02729">
    <property type="entry name" value="OTCace_N"/>
    <property type="match status" value="1"/>
</dbReference>
<dbReference type="RefSeq" id="WP_341540147.1">
    <property type="nucleotide sequence ID" value="NZ_SLUN01000004.1"/>
</dbReference>
<accession>A0A4R1S6U3</accession>
<proteinExistence type="inferred from homology"/>